<feature type="transmembrane region" description="Helical" evidence="1">
    <location>
        <begin position="214"/>
        <end position="233"/>
    </location>
</feature>
<feature type="transmembrane region" description="Helical" evidence="1">
    <location>
        <begin position="131"/>
        <end position="152"/>
    </location>
</feature>
<feature type="transmembrane region" description="Helical" evidence="1">
    <location>
        <begin position="26"/>
        <end position="46"/>
    </location>
</feature>
<dbReference type="EMBL" id="MU004312">
    <property type="protein sequence ID" value="KAF2658755.1"/>
    <property type="molecule type" value="Genomic_DNA"/>
</dbReference>
<dbReference type="InterPro" id="IPR021460">
    <property type="entry name" value="DUF3112"/>
</dbReference>
<keyword evidence="1" id="KW-1133">Transmembrane helix</keyword>
<organism evidence="2 3">
    <name type="scientific">Lophiostoma macrostomum CBS 122681</name>
    <dbReference type="NCBI Taxonomy" id="1314788"/>
    <lineage>
        <taxon>Eukaryota</taxon>
        <taxon>Fungi</taxon>
        <taxon>Dikarya</taxon>
        <taxon>Ascomycota</taxon>
        <taxon>Pezizomycotina</taxon>
        <taxon>Dothideomycetes</taxon>
        <taxon>Pleosporomycetidae</taxon>
        <taxon>Pleosporales</taxon>
        <taxon>Lophiostomataceae</taxon>
        <taxon>Lophiostoma</taxon>
    </lineage>
</organism>
<keyword evidence="1" id="KW-0812">Transmembrane</keyword>
<feature type="transmembrane region" description="Helical" evidence="1">
    <location>
        <begin position="253"/>
        <end position="272"/>
    </location>
</feature>
<evidence type="ECO:0000256" key="1">
    <source>
        <dbReference type="SAM" id="Phobius"/>
    </source>
</evidence>
<evidence type="ECO:0000313" key="2">
    <source>
        <dbReference type="EMBL" id="KAF2658755.1"/>
    </source>
</evidence>
<feature type="transmembrane region" description="Helical" evidence="1">
    <location>
        <begin position="58"/>
        <end position="79"/>
    </location>
</feature>
<name>A0A6A6TFL7_9PLEO</name>
<dbReference type="AlphaFoldDB" id="A0A6A6TFL7"/>
<gene>
    <name evidence="2" type="ORF">K491DRAFT_245173</name>
</gene>
<keyword evidence="1" id="KW-0472">Membrane</keyword>
<dbReference type="Pfam" id="PF11309">
    <property type="entry name" value="DUF3112"/>
    <property type="match status" value="2"/>
</dbReference>
<dbReference type="PANTHER" id="PTHR35184:SF1">
    <property type="entry name" value="INTEGRAL MEMBRANE PROTEIN"/>
    <property type="match status" value="1"/>
</dbReference>
<feature type="transmembrane region" description="Helical" evidence="1">
    <location>
        <begin position="172"/>
        <end position="194"/>
    </location>
</feature>
<feature type="transmembrane region" description="Helical" evidence="1">
    <location>
        <begin position="91"/>
        <end position="111"/>
    </location>
</feature>
<proteinExistence type="predicted"/>
<evidence type="ECO:0000313" key="3">
    <source>
        <dbReference type="Proteomes" id="UP000799324"/>
    </source>
</evidence>
<keyword evidence="3" id="KW-1185">Reference proteome</keyword>
<dbReference type="PANTHER" id="PTHR35184">
    <property type="entry name" value="YALI0C10208P"/>
    <property type="match status" value="1"/>
</dbReference>
<dbReference type="Proteomes" id="UP000799324">
    <property type="component" value="Unassembled WGS sequence"/>
</dbReference>
<dbReference type="OrthoDB" id="3357002at2759"/>
<sequence>MQAPKGPPYAPQIWQLGGAPEKKVDIPISAVFLALYMGAAAIHMIIFQKNKKRGHKFLFSGVMFGFCMARITTLTLRIATICRPTNVRLAIAASIFVALGVLLIFVINLLWTQRIVRSLHPTIGWHRAFSLFLLSLYALIVFTLIIVIIATIQSFYTLNTNTRRIDRDLQLYASTLLALISFLPLPILAIALLAPHQKSPHADSFGAGRFRTKIIILTTGTFLVCLGACYRCGTSWLAPVPRTHPLPGYFSKAAFYMMDFGVEIFTIYLYALMRVDRRFHVPDGARGAGSYRMAVGVRMGVRRIRRSASASEILCEEGR</sequence>
<protein>
    <submittedName>
        <fullName evidence="2">Uncharacterized protein</fullName>
    </submittedName>
</protein>
<accession>A0A6A6TFL7</accession>
<reference evidence="2" key="1">
    <citation type="journal article" date="2020" name="Stud. Mycol.">
        <title>101 Dothideomycetes genomes: a test case for predicting lifestyles and emergence of pathogens.</title>
        <authorList>
            <person name="Haridas S."/>
            <person name="Albert R."/>
            <person name="Binder M."/>
            <person name="Bloem J."/>
            <person name="Labutti K."/>
            <person name="Salamov A."/>
            <person name="Andreopoulos B."/>
            <person name="Baker S."/>
            <person name="Barry K."/>
            <person name="Bills G."/>
            <person name="Bluhm B."/>
            <person name="Cannon C."/>
            <person name="Castanera R."/>
            <person name="Culley D."/>
            <person name="Daum C."/>
            <person name="Ezra D."/>
            <person name="Gonzalez J."/>
            <person name="Henrissat B."/>
            <person name="Kuo A."/>
            <person name="Liang C."/>
            <person name="Lipzen A."/>
            <person name="Lutzoni F."/>
            <person name="Magnuson J."/>
            <person name="Mondo S."/>
            <person name="Nolan M."/>
            <person name="Ohm R."/>
            <person name="Pangilinan J."/>
            <person name="Park H.-J."/>
            <person name="Ramirez L."/>
            <person name="Alfaro M."/>
            <person name="Sun H."/>
            <person name="Tritt A."/>
            <person name="Yoshinaga Y."/>
            <person name="Zwiers L.-H."/>
            <person name="Turgeon B."/>
            <person name="Goodwin S."/>
            <person name="Spatafora J."/>
            <person name="Crous P."/>
            <person name="Grigoriev I."/>
        </authorList>
    </citation>
    <scope>NUCLEOTIDE SEQUENCE</scope>
    <source>
        <strain evidence="2">CBS 122681</strain>
    </source>
</reference>